<feature type="region of interest" description="Disordered" evidence="1">
    <location>
        <begin position="78"/>
        <end position="103"/>
    </location>
</feature>
<evidence type="ECO:0000256" key="1">
    <source>
        <dbReference type="SAM" id="MobiDB-lite"/>
    </source>
</evidence>
<protein>
    <recommendedName>
        <fullName evidence="2">Helix-turn-helix domain-containing protein</fullName>
    </recommendedName>
</protein>
<gene>
    <name evidence="3" type="ORF">SAMD00023353_1202410</name>
</gene>
<evidence type="ECO:0000259" key="2">
    <source>
        <dbReference type="Pfam" id="PF22943"/>
    </source>
</evidence>
<dbReference type="STRING" id="77044.A0A1W2TKK8"/>
<dbReference type="Proteomes" id="UP000054516">
    <property type="component" value="Unassembled WGS sequence"/>
</dbReference>
<dbReference type="OMA" id="QFDPRRN"/>
<evidence type="ECO:0000313" key="4">
    <source>
        <dbReference type="Proteomes" id="UP000054516"/>
    </source>
</evidence>
<feature type="domain" description="Helix-turn-helix" evidence="2">
    <location>
        <begin position="135"/>
        <end position="178"/>
    </location>
</feature>
<dbReference type="EMBL" id="DF977457">
    <property type="protein sequence ID" value="GAP88804.1"/>
    <property type="molecule type" value="Genomic_DNA"/>
</dbReference>
<feature type="compositionally biased region" description="Low complexity" evidence="1">
    <location>
        <begin position="87"/>
        <end position="103"/>
    </location>
</feature>
<feature type="region of interest" description="Disordered" evidence="1">
    <location>
        <begin position="1"/>
        <end position="61"/>
    </location>
</feature>
<dbReference type="InterPro" id="IPR054448">
    <property type="entry name" value="HTH_put_ascomycetes"/>
</dbReference>
<reference evidence="3" key="1">
    <citation type="submission" date="2016-03" db="EMBL/GenBank/DDBJ databases">
        <title>Draft genome sequence of Rosellinia necatrix.</title>
        <authorList>
            <person name="Kanematsu S."/>
        </authorList>
    </citation>
    <scope>NUCLEOTIDE SEQUENCE [LARGE SCALE GENOMIC DNA]</scope>
    <source>
        <strain evidence="3">W97</strain>
    </source>
</reference>
<feature type="compositionally biased region" description="Basic and acidic residues" evidence="1">
    <location>
        <begin position="43"/>
        <end position="56"/>
    </location>
</feature>
<proteinExistence type="predicted"/>
<dbReference type="Pfam" id="PF22943">
    <property type="entry name" value="HTH_68"/>
    <property type="match status" value="1"/>
</dbReference>
<sequence>MGAKASKPAQTASRRFPTRAPGSAVPLRSPEVGNARRAGQSATKDETILADGRDPDLAPDDASAAYSARLRHMGVATPLPTFSHSSTATLPTPTPTPTTATIPPRNRTLAALEARRALQARADAEFEDPSRGRGLLDAATVRRALLLRGRGIAAPDIEATLRLRPGVVDRLGPPGVAVPVGVAGMNKQLWGGLHE</sequence>
<name>A0A1W2TKK8_ROSNE</name>
<evidence type="ECO:0000313" key="3">
    <source>
        <dbReference type="EMBL" id="GAP88804.1"/>
    </source>
</evidence>
<accession>A0A1W2TKK8</accession>
<dbReference type="OrthoDB" id="4085451at2759"/>
<keyword evidence="4" id="KW-1185">Reference proteome</keyword>
<organism evidence="3">
    <name type="scientific">Rosellinia necatrix</name>
    <name type="common">White root-rot fungus</name>
    <dbReference type="NCBI Taxonomy" id="77044"/>
    <lineage>
        <taxon>Eukaryota</taxon>
        <taxon>Fungi</taxon>
        <taxon>Dikarya</taxon>
        <taxon>Ascomycota</taxon>
        <taxon>Pezizomycotina</taxon>
        <taxon>Sordariomycetes</taxon>
        <taxon>Xylariomycetidae</taxon>
        <taxon>Xylariales</taxon>
        <taxon>Xylariaceae</taxon>
        <taxon>Rosellinia</taxon>
    </lineage>
</organism>
<dbReference type="AlphaFoldDB" id="A0A1W2TKK8"/>